<evidence type="ECO:0000256" key="4">
    <source>
        <dbReference type="SAM" id="Coils"/>
    </source>
</evidence>
<feature type="domain" description="Dynein heavy chain coiled coil stalk" evidence="6">
    <location>
        <begin position="1805"/>
        <end position="2101"/>
    </location>
</feature>
<evidence type="ECO:0000256" key="1">
    <source>
        <dbReference type="ARBA" id="ARBA00004138"/>
    </source>
</evidence>
<feature type="compositionally biased region" description="Polar residues" evidence="5">
    <location>
        <begin position="887"/>
        <end position="897"/>
    </location>
</feature>
<dbReference type="SUPFAM" id="SSF52540">
    <property type="entry name" value="P-loop containing nucleoside triphosphate hydrolases"/>
    <property type="match status" value="1"/>
</dbReference>
<dbReference type="EMBL" id="BNCO01000037">
    <property type="protein sequence ID" value="GIL59968.1"/>
    <property type="molecule type" value="Genomic_DNA"/>
</dbReference>
<dbReference type="GO" id="GO:0051959">
    <property type="term" value="F:dynein light intermediate chain binding"/>
    <property type="evidence" value="ECO:0007669"/>
    <property type="project" value="InterPro"/>
</dbReference>
<dbReference type="GO" id="GO:0097729">
    <property type="term" value="C:9+2 motile cilium"/>
    <property type="evidence" value="ECO:0007669"/>
    <property type="project" value="TreeGrafter"/>
</dbReference>
<dbReference type="Pfam" id="PF12775">
    <property type="entry name" value="AAA_7"/>
    <property type="match status" value="1"/>
</dbReference>
<accession>A0A8J4BEP3</accession>
<feature type="region of interest" description="Disordered" evidence="5">
    <location>
        <begin position="3572"/>
        <end position="3599"/>
    </location>
</feature>
<evidence type="ECO:0000313" key="8">
    <source>
        <dbReference type="Proteomes" id="UP000747399"/>
    </source>
</evidence>
<dbReference type="PANTHER" id="PTHR10676">
    <property type="entry name" value="DYNEIN HEAVY CHAIN FAMILY PROTEIN"/>
    <property type="match status" value="1"/>
</dbReference>
<feature type="compositionally biased region" description="Low complexity" evidence="5">
    <location>
        <begin position="2563"/>
        <end position="2578"/>
    </location>
</feature>
<feature type="region of interest" description="Disordered" evidence="5">
    <location>
        <begin position="871"/>
        <end position="914"/>
    </location>
</feature>
<comment type="caution">
    <text evidence="7">The sequence shown here is derived from an EMBL/GenBank/DDBJ whole genome shotgun (WGS) entry which is preliminary data.</text>
</comment>
<feature type="compositionally biased region" description="Low complexity" evidence="5">
    <location>
        <begin position="1376"/>
        <end position="1393"/>
    </location>
</feature>
<dbReference type="Proteomes" id="UP000747399">
    <property type="component" value="Unassembled WGS sequence"/>
</dbReference>
<feature type="compositionally biased region" description="Low complexity" evidence="5">
    <location>
        <begin position="1286"/>
        <end position="1301"/>
    </location>
</feature>
<dbReference type="InterPro" id="IPR026983">
    <property type="entry name" value="DHC"/>
</dbReference>
<dbReference type="PANTHER" id="PTHR10676:SF398">
    <property type="entry name" value="DYNEIN HEAVY CHAIN"/>
    <property type="match status" value="1"/>
</dbReference>
<keyword evidence="4" id="KW-0175">Coiled coil</keyword>
<feature type="compositionally biased region" description="Polar residues" evidence="5">
    <location>
        <begin position="2579"/>
        <end position="2591"/>
    </location>
</feature>
<organism evidence="7 8">
    <name type="scientific">Volvox africanus</name>
    <dbReference type="NCBI Taxonomy" id="51714"/>
    <lineage>
        <taxon>Eukaryota</taxon>
        <taxon>Viridiplantae</taxon>
        <taxon>Chlorophyta</taxon>
        <taxon>core chlorophytes</taxon>
        <taxon>Chlorophyceae</taxon>
        <taxon>CS clade</taxon>
        <taxon>Chlamydomonadales</taxon>
        <taxon>Volvocaceae</taxon>
        <taxon>Volvox</taxon>
    </lineage>
</organism>
<name>A0A8J4BEP3_9CHLO</name>
<feature type="compositionally biased region" description="Gly residues" evidence="5">
    <location>
        <begin position="1271"/>
        <end position="1280"/>
    </location>
</feature>
<dbReference type="InterPro" id="IPR024743">
    <property type="entry name" value="Dynein_HC_stalk"/>
</dbReference>
<evidence type="ECO:0000256" key="5">
    <source>
        <dbReference type="SAM" id="MobiDB-lite"/>
    </source>
</evidence>
<keyword evidence="8" id="KW-1185">Reference proteome</keyword>
<dbReference type="Pfam" id="PF12777">
    <property type="entry name" value="MT"/>
    <property type="match status" value="1"/>
</dbReference>
<dbReference type="Gene3D" id="1.20.920.20">
    <property type="match status" value="1"/>
</dbReference>
<keyword evidence="3" id="KW-0966">Cell projection</keyword>
<feature type="compositionally biased region" description="Polar residues" evidence="5">
    <location>
        <begin position="1412"/>
        <end position="1422"/>
    </location>
</feature>
<feature type="compositionally biased region" description="Gly residues" evidence="5">
    <location>
        <begin position="3800"/>
        <end position="3813"/>
    </location>
</feature>
<keyword evidence="2" id="KW-0969">Cilium</keyword>
<feature type="coiled-coil region" evidence="4">
    <location>
        <begin position="2002"/>
        <end position="2029"/>
    </location>
</feature>
<dbReference type="InterPro" id="IPR027417">
    <property type="entry name" value="P-loop_NTPase"/>
</dbReference>
<dbReference type="GO" id="GO:0008569">
    <property type="term" value="F:minus-end-directed microtubule motor activity"/>
    <property type="evidence" value="ECO:0007669"/>
    <property type="project" value="TreeGrafter"/>
</dbReference>
<comment type="subcellular location">
    <subcellularLocation>
        <location evidence="1">Cell projection</location>
        <location evidence="1">Cilium</location>
    </subcellularLocation>
</comment>
<dbReference type="GO" id="GO:0030286">
    <property type="term" value="C:dynein complex"/>
    <property type="evidence" value="ECO:0007669"/>
    <property type="project" value="InterPro"/>
</dbReference>
<feature type="non-terminal residue" evidence="7">
    <location>
        <position position="1"/>
    </location>
</feature>
<feature type="region of interest" description="Disordered" evidence="5">
    <location>
        <begin position="1376"/>
        <end position="1518"/>
    </location>
</feature>
<feature type="region of interest" description="Disordered" evidence="5">
    <location>
        <begin position="1622"/>
        <end position="1682"/>
    </location>
</feature>
<feature type="compositionally biased region" description="Low complexity" evidence="5">
    <location>
        <begin position="1661"/>
        <end position="1671"/>
    </location>
</feature>
<gene>
    <name evidence="7" type="ORF">Vafri_14613</name>
</gene>
<evidence type="ECO:0000313" key="7">
    <source>
        <dbReference type="EMBL" id="GIL59968.1"/>
    </source>
</evidence>
<feature type="compositionally biased region" description="Low complexity" evidence="5">
    <location>
        <begin position="3572"/>
        <end position="3586"/>
    </location>
</feature>
<proteinExistence type="predicted"/>
<protein>
    <recommendedName>
        <fullName evidence="6">Dynein heavy chain coiled coil stalk domain-containing protein</fullName>
    </recommendedName>
</protein>
<feature type="compositionally biased region" description="Gly residues" evidence="5">
    <location>
        <begin position="1394"/>
        <end position="1405"/>
    </location>
</feature>
<feature type="region of interest" description="Disordered" evidence="5">
    <location>
        <begin position="1265"/>
        <end position="1304"/>
    </location>
</feature>
<evidence type="ECO:0000256" key="3">
    <source>
        <dbReference type="ARBA" id="ARBA00023273"/>
    </source>
</evidence>
<feature type="compositionally biased region" description="Low complexity" evidence="5">
    <location>
        <begin position="876"/>
        <end position="886"/>
    </location>
</feature>
<reference evidence="7" key="1">
    <citation type="journal article" date="2021" name="Proc. Natl. Acad. Sci. U.S.A.">
        <title>Three genomes in the algal genus Volvox reveal the fate of a haploid sex-determining region after a transition to homothallism.</title>
        <authorList>
            <person name="Yamamoto K."/>
            <person name="Hamaji T."/>
            <person name="Kawai-Toyooka H."/>
            <person name="Matsuzaki R."/>
            <person name="Takahashi F."/>
            <person name="Nishimura Y."/>
            <person name="Kawachi M."/>
            <person name="Noguchi H."/>
            <person name="Minakuchi Y."/>
            <person name="Umen J.G."/>
            <person name="Toyoda A."/>
            <person name="Nozaki H."/>
        </authorList>
    </citation>
    <scope>NUCLEOTIDE SEQUENCE</scope>
    <source>
        <strain evidence="7">NIES-3780</strain>
    </source>
</reference>
<sequence length="4243" mass="435821">TAAGVPQALAGGISADAAIPPPEPAWKSHLAALAYANAPLLIASASSIYDALLSHRSVLIAGPPGCGKTTAWKALVGATHGLETLGASEDLLHVYSETLHSARLQLGASNGGRSKADPLGDVSADGRLPTDWLLRRLDGTLHWALRRRQEGVNVQSGSAAVVGSSPKWVVFDGPLGTAKADALAALLLSRSVVLSSGTTVAELTGGVNYIWETSDLAMASPALLSALPVVHVGGGGGAAGIWDVETALQAGVRSVVKQQGMSPLVTARFMRRLAALLAASLAGCESVMHRIRERERGNHGPPTGLTLVSGLTAVFGEVVRSLDVPSEATWAQQTADLELALARCAVFASYWSLAGQVLGPGQRAGVEAAIREAAASADLHMVLPLGGSLATWLVAPKRGVWVPWAATLHSLQADRPAIVPAMPLSLIPTAPLRGNDGANSSEAPNAEFHYYRDVRAGAGSLGLFVPSAATQALQYAAQLVIQAGGNPVLVGPLGSGRRTLLHHLLATVPMQQLQNTVSVVPACATASPTALQAAVMWHLAPGAGGSLRPTPGHRLVVVVEDLNAAVVGGHFDGRHAGELTAAAQAAGGGDAAAAAVAGPAAAVAAGCEVEIKSAALEWLRHVLDERAIRDPVSGLRLALRGTCFAVTSTPHGLTCGAEQVGNRLRRHLTQLHVDAAARCTADFASPGLDKPQPSSLTTIFSRPAVMLALAQHTVAHLAHCGVPEALVMPLAPAGAVLAATLESVIRNVTALTHAGVTPALWHFDTAAISGIVRRVCGAVAVANGAVRDLSASGKAQGSTHGSGMWGLREVLQRLAFEVGRSVMGHLSDSASREALAKLLLQTMGRHLGALTSGRLDVAVAAARNVLDTIPPPPPAAALAQQHLHAQSHATPATSPPSVRNDAASAATPPPQQLHLKAFDSDPLEVLAAWADYSSRAAADLRSLRVSLAGRIPPREIDLLLAALMGSLPVYDDPAELADEQGPLWPVDGGGALRSATSGGPLATATAPWAAAESFGPDPGAAGWIIRRPLSHPALLRLVRSLLASHIRDAFRDHGGSGRVRGGGGGEALVAVTGVFRSADDVQATNATSVQPAAATAAAAAAAALNAEETIPLPRCNMGPLSLALLEDAAGQWGYAEMVRPVAAALYSGYFSGGNVVLVGSNTAMLEHTAGLAALASGANVIRVSRPPVNRSNGSMWAAPAEDFSLRQLLLQQFLQVLQPMAAPTGIASGGYYSQATAAASGGFAVPGVPCIAPGEADAISLVPQSWTAHDSGGGGGGGAGDAVSKPAAGSSGSGAGPEAEPGGPGTSALNILLLTEGMLQDDATLELLQSLLVRPAGVGALCRDLHEGAGLPLLKGLEPVVVDSDLGSIIGTAGAAAASSTGTGSGQVSASQDGGVGGGGGGVEAAGGRSSARISVTKNTPNRMLGQAANHRRRNGTANGMGGGGNGGNGTGTGMTASDPERVDSNALSPNLTSSGQYPDGDDLGAQQQQQQQVQQQPHQQQQVSTIPPMKSEGDSSSYGAARVLELRQAEQARAELEVLCSYRVVSTLRFLLIASPATWARLRSRYPTLATALTTMTAADPTVEDQQSSCAEALGNLAAHVADNSIPQHGPLHITTTFAGVPEPDYLDRPVTASSQAGSRGSEGADGAGSRAASPRRFGRSQSRSPSPESRGIKRNITLSERMAAVIPRRPKTAAEEREAARQRAREDSELLRRVGEVAVAIHAQAQELYRQMGLLDPGASLPLSKVSDLVHMLSLVHSSHRKVLQARQATLHVCLAKLATSDAQLQSCIESMEKLNNFMTSSKEELKTMRSQVVHLEKFIAETSAELADQEAKAGATQALVDQVHAEVDAVVAAAKMRYQKAIEEVGGLSEMDLAEIRSYKDPHVLIRLVVMALCVLFDWPTDWRNAQRLLGEQNPKLLDRLRDFDVAAVSPVQAAKLGRLLQEPEFNVVSVEQVSVAAKSLAWWVLSVAALLRTTKECEMRLMRIQEGEERLENTKVYIRKLRGELKAGETELTRQQSDLRILEHQLSEAGARLRDNDLQRSNITRLSGLVQGLIPVWRENLASVEARLPALVGDATLAVAAVVYLGPLDGRERSAVLGLWRDLLEQRGVPVSRPPFNFTAFVADRFAQMTSMLPPEMLANTQPLWRDNLAHMAMASRPPLLLDPSREGANLVKAMFGKSSRVFYLLTEEGLLDKMASAVRGGRMVIVDMYGTPAEVPLLARLCKRYEAVMRRTYANLATEPHHLYLRMRTAGGSGSSSALPLQPAVYQYTTPVCFALRGEELRASLSRALLAALASERELAARQLATRLWQHRVRLAITHDDIAFTIAHTKGLIWTHPGLVDSTVTKANQAAAGEAEVPVMEAALAEVTAAVERWRPLVDGVMRVHGVLEDLARAHPGRCGTLPESVLLSMFRAALRRGVGETPGALGLVRELQGPTAPPEMTVGEARKRSAKALVSVLLSRAPSRAVSRAASRTVIRGVSSAPSRMDSGQLSSYYAETEDDFPGSARNTDDQDMVQTSSGDVGNGATVITRATRDGAVTVTRYDSIGASTVAGLPTGDSRSVSRVRPDSASSAWTSWTDGGATRTSTSGAEAHAAAAAAAAQLLQATAPPPPPSCRMEDLAAAVLSSVWALVGAVLGRTEGLVFRLLLAVSEQQAAGEVTVDDAQLALYVLGKGTPSAQAALRGTVEATLHGGAAMASKSGSHPSKPFSSLLIQQQQPQQPPRLPHQLAKDITGALGVAPADSTVANGGGGGGGVAATATTVGGATASRLDTASSFMDPSAQDVVKQMLTQAHEAQTSMGPCGATAAATAPCPPSSWPSEQVLADLKWLANCAAGADLGGLAAAVVAAPRVWYTLLTADAMPRGVRPDLRATLSQSAMAQLPDRWRELLLNKPIFQVILTAILAPEALAAAADSYSAAVLGPTAVAADLTPAERLLAVLMSSPPAAPIILATAPGEDPVAVVHQAQALCASQLFPLEPHRDSHWASSEVVVRHVQADDPGAAREARTALVRAARSGAWLLLLTAHASPATLTMLLEQINARDYMMRSTETTFRLLLAMPADAVPRLHPNVLGQCVRAALQPPSSLRAAASAAMQTIAHPNARRFAQVFGAKGGSDIDVANHVLAAAILFAGLNHAVAHAALPSTAAPLTGWDFLAAVRIVRQTLMDGRIADDVSSLDYPRLHELLAAEVLMPALPAARLGRFAGWALQRLLTPGVLTLSYPVYGLVDPDAEPGNEVAATMPLNVRLPSMLDYLASLYGIETALQPPHAAPHALQQRGESLAAALTLHRLAAAPGPVSPARVALLPAEHTAVAPLAVQVAAAERVITAAMAAARAGTLLWPTGHTEMQAQVQMLVLEAGRVGSGEVVGGMHASKPATPMTPLNQLRVMLSGVSARQRLQQLQQAAQRPLGDQTLENAGMGGGTVVATTGATDAAAIATNEVVATTPPGAIMTPNAIPPQQPNSALRMTCLQPRPGTASTVFALASAVPGSRSGSPGAVHQQLRSVMGVGAGGNGSSPAPVLSAPWRGAFAWDPHSAGAANGTTAAAGGSGSLRFAPAGPMDATMRLGSAATRAEGSTGSTTTAGGGSLSGATPPSAPALTSVLSSAAACPAPELALLDLWATAVLLPLIDSMRQVEVLLRAIRLGLEARLPHPEGSYLAALGSLGSGGNGAAPTPCGGGAVKSAGASAAAAAAAATSTGIARAPTLSTNLSAIFAELWLAEVRALHGAVCGALGGAEELAAAAAQPGLHDTPGVRHILRYLTAGFVPPGWQLPPMSYHPCGNGGGGSSGETHTIGNGAGGGRSSRGDGGALIGRPPGGRHPVHSVTLEQWEVDVKVHLKQLLDVTSCGVDLRPAVVDISCLARPAAFLVCLRRAFAYEQNTHPNNVTCRLSLQPPADASGNVVVGTAAGPLADPGSSASASRLTPRVADKPATAAAASAVGTSSYPIAAPRSMAVSGLLCRDLEVPFGAPGTGLIGLGLVLPGPAGSGTIAGGAGGSLASVVSVSCGGGSMDASLALPSVGLLLEAHSGTSLYSGSGANQAGSSVAGGPAGANGLATGSGSSSLALHESSSRSSSVTAAAAAAAQSIQQQQAATAAAGAAAAALLAALRPCPMLYAVPGYADPALRKALGARVALRPPGGRNSRAAGALMAGLPASSVPPPSVPVPLAATPQEALLCDEPYRVAWECRPNSLAADAPPERLPLLALRRVGRGEGLGADRGTVLRLGVSGNPLGVGGRAV</sequence>
<evidence type="ECO:0000256" key="2">
    <source>
        <dbReference type="ARBA" id="ARBA00023069"/>
    </source>
</evidence>
<feature type="region of interest" description="Disordered" evidence="5">
    <location>
        <begin position="2561"/>
        <end position="2591"/>
    </location>
</feature>
<feature type="compositionally biased region" description="Gly residues" evidence="5">
    <location>
        <begin position="1439"/>
        <end position="1453"/>
    </location>
</feature>
<feature type="compositionally biased region" description="Polar residues" evidence="5">
    <location>
        <begin position="1466"/>
        <end position="1477"/>
    </location>
</feature>
<evidence type="ECO:0000259" key="6">
    <source>
        <dbReference type="Pfam" id="PF12777"/>
    </source>
</evidence>
<dbReference type="GO" id="GO:0045505">
    <property type="term" value="F:dynein intermediate chain binding"/>
    <property type="evidence" value="ECO:0007669"/>
    <property type="project" value="InterPro"/>
</dbReference>
<feature type="region of interest" description="Disordered" evidence="5">
    <location>
        <begin position="2698"/>
        <end position="2729"/>
    </location>
</feature>
<dbReference type="GO" id="GO:0060294">
    <property type="term" value="P:cilium movement involved in cell motility"/>
    <property type="evidence" value="ECO:0007669"/>
    <property type="project" value="TreeGrafter"/>
</dbReference>
<dbReference type="Gene3D" id="3.40.50.300">
    <property type="entry name" value="P-loop containing nucleotide triphosphate hydrolases"/>
    <property type="match status" value="3"/>
</dbReference>
<feature type="compositionally biased region" description="Low complexity" evidence="5">
    <location>
        <begin position="1487"/>
        <end position="1503"/>
    </location>
</feature>
<feature type="region of interest" description="Disordered" evidence="5">
    <location>
        <begin position="3787"/>
        <end position="3813"/>
    </location>
</feature>